<dbReference type="EMBL" id="JACHGN010000008">
    <property type="protein sequence ID" value="MBB5134379.1"/>
    <property type="molecule type" value="Genomic_DNA"/>
</dbReference>
<dbReference type="Pfam" id="PF01814">
    <property type="entry name" value="Hemerythrin"/>
    <property type="match status" value="1"/>
</dbReference>
<name>A0A840P5V4_9ACTN</name>
<evidence type="ECO:0000313" key="3">
    <source>
        <dbReference type="Proteomes" id="UP000578449"/>
    </source>
</evidence>
<accession>A0A840P5V4</accession>
<gene>
    <name evidence="2" type="ORF">HNP84_004111</name>
</gene>
<evidence type="ECO:0000313" key="2">
    <source>
        <dbReference type="EMBL" id="MBB5134379.1"/>
    </source>
</evidence>
<protein>
    <submittedName>
        <fullName evidence="2">Hemerythrin-like domain-containing protein</fullName>
    </submittedName>
</protein>
<reference evidence="2 3" key="1">
    <citation type="submission" date="2020-08" db="EMBL/GenBank/DDBJ databases">
        <title>Genomic Encyclopedia of Type Strains, Phase IV (KMG-IV): sequencing the most valuable type-strain genomes for metagenomic binning, comparative biology and taxonomic classification.</title>
        <authorList>
            <person name="Goeker M."/>
        </authorList>
    </citation>
    <scope>NUCLEOTIDE SEQUENCE [LARGE SCALE GENOMIC DNA]</scope>
    <source>
        <strain evidence="2 3">DSM 45615</strain>
    </source>
</reference>
<dbReference type="Gene3D" id="1.20.120.520">
    <property type="entry name" value="nmb1532 protein domain like"/>
    <property type="match status" value="1"/>
</dbReference>
<evidence type="ECO:0000259" key="1">
    <source>
        <dbReference type="Pfam" id="PF01814"/>
    </source>
</evidence>
<dbReference type="RefSeq" id="WP_185051292.1">
    <property type="nucleotide sequence ID" value="NZ_BAABIX010000007.1"/>
</dbReference>
<dbReference type="InterPro" id="IPR012312">
    <property type="entry name" value="Hemerythrin-like"/>
</dbReference>
<dbReference type="Proteomes" id="UP000578449">
    <property type="component" value="Unassembled WGS sequence"/>
</dbReference>
<sequence length="166" mass="18571">MDTPTPPDGRLTAFGNQLIDMHTWLREELAALRASLDAGRTGRSRDLRAHCLAFCAALTRHHTGEDETAFPLLAERHPGLRPVLEELRRDHDIVTGILRAIEDLLAGLGSNPAPEEVRRVRGELDGLSALLDSHFLYEEKRIVQALNELDPPGWREGRPAFLRPGY</sequence>
<dbReference type="AlphaFoldDB" id="A0A840P5V4"/>
<proteinExistence type="predicted"/>
<organism evidence="2 3">
    <name type="scientific">Thermocatellispora tengchongensis</name>
    <dbReference type="NCBI Taxonomy" id="1073253"/>
    <lineage>
        <taxon>Bacteria</taxon>
        <taxon>Bacillati</taxon>
        <taxon>Actinomycetota</taxon>
        <taxon>Actinomycetes</taxon>
        <taxon>Streptosporangiales</taxon>
        <taxon>Streptosporangiaceae</taxon>
        <taxon>Thermocatellispora</taxon>
    </lineage>
</organism>
<keyword evidence="3" id="KW-1185">Reference proteome</keyword>
<dbReference type="CDD" id="cd12108">
    <property type="entry name" value="Hr-like"/>
    <property type="match status" value="1"/>
</dbReference>
<feature type="domain" description="Hemerythrin-like" evidence="1">
    <location>
        <begin position="18"/>
        <end position="145"/>
    </location>
</feature>
<comment type="caution">
    <text evidence="2">The sequence shown here is derived from an EMBL/GenBank/DDBJ whole genome shotgun (WGS) entry which is preliminary data.</text>
</comment>